<dbReference type="Pfam" id="PF00567">
    <property type="entry name" value="TUDOR"/>
    <property type="match status" value="1"/>
</dbReference>
<feature type="compositionally biased region" description="Low complexity" evidence="5">
    <location>
        <begin position="987"/>
        <end position="1001"/>
    </location>
</feature>
<dbReference type="GO" id="GO:0034587">
    <property type="term" value="P:piRNA processing"/>
    <property type="evidence" value="ECO:0007669"/>
    <property type="project" value="TreeGrafter"/>
</dbReference>
<keyword evidence="4" id="KW-0744">Spermatogenesis</keyword>
<feature type="compositionally biased region" description="Basic residues" evidence="5">
    <location>
        <begin position="92"/>
        <end position="101"/>
    </location>
</feature>
<dbReference type="InterPro" id="IPR002999">
    <property type="entry name" value="Tudor"/>
</dbReference>
<dbReference type="Gene3D" id="3.30.420.610">
    <property type="entry name" value="LOTUS domain-like"/>
    <property type="match status" value="1"/>
</dbReference>
<proteinExistence type="evidence at transcript level"/>
<feature type="compositionally biased region" description="Polar residues" evidence="5">
    <location>
        <begin position="125"/>
        <end position="134"/>
    </location>
</feature>
<dbReference type="InterPro" id="IPR050621">
    <property type="entry name" value="Tudor_domain_containing"/>
</dbReference>
<organism evidence="8">
    <name type="scientific">Ixodes ricinus</name>
    <name type="common">Common tick</name>
    <name type="synonym">Acarus ricinus</name>
    <dbReference type="NCBI Taxonomy" id="34613"/>
    <lineage>
        <taxon>Eukaryota</taxon>
        <taxon>Metazoa</taxon>
        <taxon>Ecdysozoa</taxon>
        <taxon>Arthropoda</taxon>
        <taxon>Chelicerata</taxon>
        <taxon>Arachnida</taxon>
        <taxon>Acari</taxon>
        <taxon>Parasitiformes</taxon>
        <taxon>Ixodida</taxon>
        <taxon>Ixodoidea</taxon>
        <taxon>Ixodidae</taxon>
        <taxon>Ixodinae</taxon>
        <taxon>Ixodes</taxon>
    </lineage>
</organism>
<dbReference type="GO" id="GO:0043186">
    <property type="term" value="C:P granule"/>
    <property type="evidence" value="ECO:0007669"/>
    <property type="project" value="TreeGrafter"/>
</dbReference>
<feature type="domain" description="HTH OST-type" evidence="7">
    <location>
        <begin position="4"/>
        <end position="77"/>
    </location>
</feature>
<dbReference type="GO" id="GO:0030719">
    <property type="term" value="P:P granule organization"/>
    <property type="evidence" value="ECO:0007669"/>
    <property type="project" value="TreeGrafter"/>
</dbReference>
<dbReference type="PANTHER" id="PTHR22948">
    <property type="entry name" value="TUDOR DOMAIN CONTAINING PROTEIN"/>
    <property type="match status" value="1"/>
</dbReference>
<dbReference type="PROSITE" id="PS50304">
    <property type="entry name" value="TUDOR"/>
    <property type="match status" value="1"/>
</dbReference>
<dbReference type="InterPro" id="IPR025605">
    <property type="entry name" value="OST-HTH/LOTUS_dom"/>
</dbReference>
<dbReference type="SMART" id="SM00333">
    <property type="entry name" value="TUDOR"/>
    <property type="match status" value="1"/>
</dbReference>
<dbReference type="PROSITE" id="PS51644">
    <property type="entry name" value="HTH_OST"/>
    <property type="match status" value="1"/>
</dbReference>
<dbReference type="CDD" id="cd09972">
    <property type="entry name" value="LOTUS_TDRD_OSKAR"/>
    <property type="match status" value="1"/>
</dbReference>
<keyword evidence="2" id="KW-0963">Cytoplasm</keyword>
<evidence type="ECO:0000256" key="2">
    <source>
        <dbReference type="ARBA" id="ARBA00022490"/>
    </source>
</evidence>
<evidence type="ECO:0000256" key="4">
    <source>
        <dbReference type="ARBA" id="ARBA00022871"/>
    </source>
</evidence>
<keyword evidence="4" id="KW-0221">Differentiation</keyword>
<accession>A0A090XCB7</accession>
<dbReference type="Gene3D" id="2.30.30.140">
    <property type="match status" value="1"/>
</dbReference>
<feature type="region of interest" description="Disordered" evidence="5">
    <location>
        <begin position="987"/>
        <end position="1020"/>
    </location>
</feature>
<dbReference type="EMBL" id="GBIH01000053">
    <property type="protein sequence ID" value="JAC94657.1"/>
    <property type="molecule type" value="mRNA"/>
</dbReference>
<keyword evidence="8" id="KW-0808">Transferase</keyword>
<evidence type="ECO:0000256" key="5">
    <source>
        <dbReference type="SAM" id="MobiDB-lite"/>
    </source>
</evidence>
<dbReference type="Pfam" id="PF12872">
    <property type="entry name" value="OST-HTH"/>
    <property type="match status" value="1"/>
</dbReference>
<evidence type="ECO:0000259" key="7">
    <source>
        <dbReference type="PROSITE" id="PS51644"/>
    </source>
</evidence>
<comment type="subcellular location">
    <subcellularLocation>
        <location evidence="1">Cytoplasm</location>
    </subcellularLocation>
</comment>
<dbReference type="AlphaFoldDB" id="A0A090XCB7"/>
<keyword evidence="3" id="KW-0677">Repeat</keyword>
<protein>
    <submittedName>
        <fullName evidence="8">Putative a kinase anchor protein</fullName>
    </submittedName>
</protein>
<dbReference type="GO" id="GO:0016301">
    <property type="term" value="F:kinase activity"/>
    <property type="evidence" value="ECO:0007669"/>
    <property type="project" value="UniProtKB-KW"/>
</dbReference>
<sequence length="1040" mass="116761">MDDRLKSEKELISSVLVTMQKDPMISEFLTEYRQMVEREFPFRDHGCSSVLEFFEMIRDTVTIVKRPYGEPIIRLRVDESFEHISNLVKTQKKSPVKRTTRSKFNTTRPFVPTKRPLLRRPPPQVSSSWSQKALTPTALQGRQKGVGVASQSKPVEWQHFRALNSVKRELPSPAQRTRSVDFSCQTDLESPEILDAPNVSLDREGSLADKEREDRLFRERLDLGAAEASGNIVEKWQANNNPPMRTFHTTKESSPVPIPCVRRLVPKQQSSQLTPVGPAWGVVPGPMVLSPQHYVIHNSVPLASAPVVSATYPTWQNPKRSNLNPHANEYVPEIFDRSGAELQAEERPELVDQWTSTADLCGAAHAHTSTDDLPEGISDEVTRAVKTLLQMHPAGLEVGELIGLCRLETGKRFLRGRRRVLWSLPVRSWQVGLRYRSTASSPESSWSNLSKVVCARYKPFATIPKEVAHGLTSILLRYPDGLDAKELLNVYRKHFAPHEYLDGASANAANFARDLLVSVPTMTVTSKGEDIYWVNLSAKGCQSSSGRNKDAKGLGLSSSIDESDTSEDESSFDKQELPQTQDFLVVIGEVFDPTEFYILNFATVSVLQSVMTELDEFYSTAPLAFYSVNRKDLKAGYACAAPYVIHGKPFWHRAVVTYVKAPKVCVRYVDYGTVKDVKIEELRRLRPDFMELPAQGIRASLANLKPKGSNTWSVEAKRRFLALTKATGLSCTVVERREDVVVIELTTALDSVSCSVGDILAEEGFARRVPKYIESCQLAEDYKVKLVVLNNVRYMTGAAISRLFGWDQNECSLRLQNLVLPSVFKTCSTVFVGKEELPELHEQICESEDSLCPSDVELYPLEQLPTILRLLEHPSKTLRREIQKLADGTNGYSSDETTHFLDISEEDDEEEECDSILRRNGKRRDLVAKLESLTERRRILRMRAYEADDREALSQLPHVERQIGSVRSLLEEFDRVPSVSASQYSMSAQQSVSSPSPVPSVLDTATASRRNSGGRVQDPDVSVSLQNKLLEMLISAKRGM</sequence>
<keyword evidence="8" id="KW-0418">Kinase</keyword>
<feature type="region of interest" description="Disordered" evidence="5">
    <location>
        <begin position="541"/>
        <end position="575"/>
    </location>
</feature>
<name>A0A090XCB7_IXORI</name>
<evidence type="ECO:0000256" key="1">
    <source>
        <dbReference type="ARBA" id="ARBA00004496"/>
    </source>
</evidence>
<reference evidence="8" key="1">
    <citation type="journal article" date="2015" name="PLoS Negl. Trop. Dis.">
        <title>Deep Sequencing Analysis of the Ixodes ricinus Haemocytome.</title>
        <authorList>
            <person name="Kotsyfakis M."/>
            <person name="Kopacek P."/>
            <person name="Franta Z."/>
            <person name="Pedra J.H."/>
            <person name="Ribeiro J.M."/>
        </authorList>
    </citation>
    <scope>NUCLEOTIDE SEQUENCE</scope>
</reference>
<evidence type="ECO:0000256" key="3">
    <source>
        <dbReference type="ARBA" id="ARBA00022737"/>
    </source>
</evidence>
<dbReference type="InterPro" id="IPR035437">
    <property type="entry name" value="SNase_OB-fold_sf"/>
</dbReference>
<dbReference type="Gene3D" id="2.40.50.90">
    <property type="match status" value="1"/>
</dbReference>
<dbReference type="GO" id="GO:0007283">
    <property type="term" value="P:spermatogenesis"/>
    <property type="evidence" value="ECO:0007669"/>
    <property type="project" value="UniProtKB-KW"/>
</dbReference>
<feature type="compositionally biased region" description="Acidic residues" evidence="5">
    <location>
        <begin position="561"/>
        <end position="570"/>
    </location>
</feature>
<dbReference type="InterPro" id="IPR041966">
    <property type="entry name" value="LOTUS-like"/>
</dbReference>
<feature type="domain" description="Tudor" evidence="6">
    <location>
        <begin position="632"/>
        <end position="692"/>
    </location>
</feature>
<evidence type="ECO:0000313" key="8">
    <source>
        <dbReference type="EMBL" id="JAC94657.1"/>
    </source>
</evidence>
<feature type="region of interest" description="Disordered" evidence="5">
    <location>
        <begin position="92"/>
        <end position="134"/>
    </location>
</feature>
<dbReference type="PANTHER" id="PTHR22948:SF29">
    <property type="entry name" value="FI02030P-RELATED"/>
    <property type="match status" value="1"/>
</dbReference>
<evidence type="ECO:0000259" key="6">
    <source>
        <dbReference type="PROSITE" id="PS50304"/>
    </source>
</evidence>
<dbReference type="SUPFAM" id="SSF63748">
    <property type="entry name" value="Tudor/PWWP/MBT"/>
    <property type="match status" value="1"/>
</dbReference>